<proteinExistence type="predicted"/>
<gene>
    <name evidence="1" type="ORF">S01H4_52446</name>
</gene>
<dbReference type="EMBL" id="BART01029966">
    <property type="protein sequence ID" value="GAH12712.1"/>
    <property type="molecule type" value="Genomic_DNA"/>
</dbReference>
<comment type="caution">
    <text evidence="1">The sequence shown here is derived from an EMBL/GenBank/DDBJ whole genome shotgun (WGS) entry which is preliminary data.</text>
</comment>
<dbReference type="AlphaFoldDB" id="X1CXY7"/>
<organism evidence="1">
    <name type="scientific">marine sediment metagenome</name>
    <dbReference type="NCBI Taxonomy" id="412755"/>
    <lineage>
        <taxon>unclassified sequences</taxon>
        <taxon>metagenomes</taxon>
        <taxon>ecological metagenomes</taxon>
    </lineage>
</organism>
<evidence type="ECO:0000313" key="1">
    <source>
        <dbReference type="EMBL" id="GAH12712.1"/>
    </source>
</evidence>
<sequence>MSEYAQATFIDKYNSIALAVPTGSSETNDKLLVLDVDKRTWFIQDIPVRAFGDYTQQDVYTYDSLPERIYDDWGAAWLIYDTNVNVLGFPLDICSDYSGYTYDLFRADKDAGSAITGNLIIGTSLDPNRATLHRFKRINNGIDLYFNREAEGSVTLEVKRDNERDWQSIGSASLVDTDLLDIVVVHVPTDIRAKYFQFQLSSDDYFELIGLSFSDFELESTR</sequence>
<accession>X1CXY7</accession>
<reference evidence="1" key="1">
    <citation type="journal article" date="2014" name="Front. Microbiol.">
        <title>High frequency of phylogenetically diverse reductive dehalogenase-homologous genes in deep subseafloor sedimentary metagenomes.</title>
        <authorList>
            <person name="Kawai M."/>
            <person name="Futagami T."/>
            <person name="Toyoda A."/>
            <person name="Takaki Y."/>
            <person name="Nishi S."/>
            <person name="Hori S."/>
            <person name="Arai W."/>
            <person name="Tsubouchi T."/>
            <person name="Morono Y."/>
            <person name="Uchiyama I."/>
            <person name="Ito T."/>
            <person name="Fujiyama A."/>
            <person name="Inagaki F."/>
            <person name="Takami H."/>
        </authorList>
    </citation>
    <scope>NUCLEOTIDE SEQUENCE</scope>
    <source>
        <strain evidence="1">Expedition CK06-06</strain>
    </source>
</reference>
<name>X1CXY7_9ZZZZ</name>
<protein>
    <submittedName>
        <fullName evidence="1">Uncharacterized protein</fullName>
    </submittedName>
</protein>